<dbReference type="NCBIfam" id="NF003996">
    <property type="entry name" value="PRK05472.2-5"/>
    <property type="match status" value="1"/>
</dbReference>
<evidence type="ECO:0000313" key="9">
    <source>
        <dbReference type="EMBL" id="SDV04749.1"/>
    </source>
</evidence>
<sequence length="226" mass="23354">MISGLLPGPGTGTKPARGVPQATVARLPVYHEALGRLFAGHVEVVSSTALAEAAGVSPSQLRKDLSCLGTYGTRGVGYDVARLQRQIATHIGAASEWPVVIVGVGHLGTALANYAGFAARGFTLVALVDPAPARIGTSIQGITVSALTDLEEVVRNTGAVIAVVATPADAAQEVTDRLVHQGVTSILNFASTPLVVPEGVNVRKVDLGQELAILAFHEQRKVEEVS</sequence>
<dbReference type="SUPFAM" id="SSF51735">
    <property type="entry name" value="NAD(P)-binding Rossmann-fold domains"/>
    <property type="match status" value="1"/>
</dbReference>
<dbReference type="InterPro" id="IPR058236">
    <property type="entry name" value="Rex_actinobacterial-type"/>
</dbReference>
<dbReference type="NCBIfam" id="NF003992">
    <property type="entry name" value="PRK05472.2-1"/>
    <property type="match status" value="1"/>
</dbReference>
<keyword evidence="3 7" id="KW-0805">Transcription regulation</keyword>
<evidence type="ECO:0000256" key="6">
    <source>
        <dbReference type="ARBA" id="ARBA00023163"/>
    </source>
</evidence>
<dbReference type="GO" id="GO:0003677">
    <property type="term" value="F:DNA binding"/>
    <property type="evidence" value="ECO:0007669"/>
    <property type="project" value="UniProtKB-UniRule"/>
</dbReference>
<comment type="subcellular location">
    <subcellularLocation>
        <location evidence="7">Cytoplasm</location>
    </subcellularLocation>
</comment>
<keyword evidence="1 7" id="KW-0963">Cytoplasm</keyword>
<dbReference type="GO" id="GO:0045892">
    <property type="term" value="P:negative regulation of DNA-templated transcription"/>
    <property type="evidence" value="ECO:0007669"/>
    <property type="project" value="InterPro"/>
</dbReference>
<name>A0A1H2NGZ0_9ACTN</name>
<keyword evidence="10" id="KW-1185">Reference proteome</keyword>
<evidence type="ECO:0000256" key="3">
    <source>
        <dbReference type="ARBA" id="ARBA00023015"/>
    </source>
</evidence>
<dbReference type="NCBIfam" id="NF003994">
    <property type="entry name" value="PRK05472.2-3"/>
    <property type="match status" value="1"/>
</dbReference>
<accession>A0A1H2NGZ0</accession>
<organism evidence="9 10">
    <name type="scientific">Microlunatus sagamiharensis</name>
    <dbReference type="NCBI Taxonomy" id="546874"/>
    <lineage>
        <taxon>Bacteria</taxon>
        <taxon>Bacillati</taxon>
        <taxon>Actinomycetota</taxon>
        <taxon>Actinomycetes</taxon>
        <taxon>Propionibacteriales</taxon>
        <taxon>Propionibacteriaceae</taxon>
        <taxon>Microlunatus</taxon>
    </lineage>
</organism>
<feature type="domain" description="CoA-binding" evidence="8">
    <location>
        <begin position="92"/>
        <end position="193"/>
    </location>
</feature>
<gene>
    <name evidence="7" type="primary">rex</name>
    <name evidence="9" type="ORF">SAMN04488544_4034</name>
</gene>
<dbReference type="Pfam" id="PF02629">
    <property type="entry name" value="CoA_binding"/>
    <property type="match status" value="1"/>
</dbReference>
<keyword evidence="5 7" id="KW-0238">DNA-binding</keyword>
<evidence type="ECO:0000256" key="7">
    <source>
        <dbReference type="HAMAP-Rule" id="MF_01131"/>
    </source>
</evidence>
<dbReference type="InterPro" id="IPR036390">
    <property type="entry name" value="WH_DNA-bd_sf"/>
</dbReference>
<dbReference type="InterPro" id="IPR003781">
    <property type="entry name" value="CoA-bd"/>
</dbReference>
<feature type="binding site" evidence="7">
    <location>
        <begin position="103"/>
        <end position="108"/>
    </location>
    <ligand>
        <name>NAD(+)</name>
        <dbReference type="ChEBI" id="CHEBI:57540"/>
    </ligand>
</feature>
<evidence type="ECO:0000256" key="1">
    <source>
        <dbReference type="ARBA" id="ARBA00022490"/>
    </source>
</evidence>
<dbReference type="InterPro" id="IPR036388">
    <property type="entry name" value="WH-like_DNA-bd_sf"/>
</dbReference>
<dbReference type="AlphaFoldDB" id="A0A1H2NGZ0"/>
<proteinExistence type="inferred from homology"/>
<dbReference type="NCBIfam" id="NF003995">
    <property type="entry name" value="PRK05472.2-4"/>
    <property type="match status" value="1"/>
</dbReference>
<evidence type="ECO:0000313" key="10">
    <source>
        <dbReference type="Proteomes" id="UP000198825"/>
    </source>
</evidence>
<dbReference type="PANTHER" id="PTHR35786">
    <property type="entry name" value="REDOX-SENSING TRANSCRIPTIONAL REPRESSOR REX"/>
    <property type="match status" value="1"/>
</dbReference>
<protein>
    <recommendedName>
        <fullName evidence="7">Redox-sensing transcriptional repressor Rex</fullName>
    </recommendedName>
</protein>
<dbReference type="EMBL" id="LT629799">
    <property type="protein sequence ID" value="SDV04749.1"/>
    <property type="molecule type" value="Genomic_DNA"/>
</dbReference>
<dbReference type="PANTHER" id="PTHR35786:SF1">
    <property type="entry name" value="REDOX-SENSING TRANSCRIPTIONAL REPRESSOR REX 1"/>
    <property type="match status" value="1"/>
</dbReference>
<dbReference type="Proteomes" id="UP000198825">
    <property type="component" value="Chromosome I"/>
</dbReference>
<comment type="subunit">
    <text evidence="7">Homodimer.</text>
</comment>
<dbReference type="HAMAP" id="MF_01131">
    <property type="entry name" value="Rex"/>
    <property type="match status" value="1"/>
</dbReference>
<dbReference type="Gene3D" id="1.10.10.10">
    <property type="entry name" value="Winged helix-like DNA-binding domain superfamily/Winged helix DNA-binding domain"/>
    <property type="match status" value="1"/>
</dbReference>
<feature type="DNA-binding region" description="H-T-H motif" evidence="7">
    <location>
        <begin position="29"/>
        <end position="68"/>
    </location>
</feature>
<dbReference type="Gene3D" id="3.40.50.720">
    <property type="entry name" value="NAD(P)-binding Rossmann-like Domain"/>
    <property type="match status" value="1"/>
</dbReference>
<keyword evidence="4 7" id="KW-0520">NAD</keyword>
<dbReference type="RefSeq" id="WP_231918355.1">
    <property type="nucleotide sequence ID" value="NZ_LT629799.1"/>
</dbReference>
<dbReference type="NCBIfam" id="NF003993">
    <property type="entry name" value="PRK05472.2-2"/>
    <property type="match status" value="1"/>
</dbReference>
<dbReference type="InterPro" id="IPR009718">
    <property type="entry name" value="Rex_DNA-bd_C_dom"/>
</dbReference>
<dbReference type="GO" id="GO:0005737">
    <property type="term" value="C:cytoplasm"/>
    <property type="evidence" value="ECO:0007669"/>
    <property type="project" value="UniProtKB-SubCell"/>
</dbReference>
<dbReference type="GO" id="GO:0003700">
    <property type="term" value="F:DNA-binding transcription factor activity"/>
    <property type="evidence" value="ECO:0007669"/>
    <property type="project" value="UniProtKB-UniRule"/>
</dbReference>
<dbReference type="SUPFAM" id="SSF46785">
    <property type="entry name" value="Winged helix' DNA-binding domain"/>
    <property type="match status" value="1"/>
</dbReference>
<keyword evidence="2 7" id="KW-0678">Repressor</keyword>
<evidence type="ECO:0000256" key="4">
    <source>
        <dbReference type="ARBA" id="ARBA00023027"/>
    </source>
</evidence>
<dbReference type="SMART" id="SM00881">
    <property type="entry name" value="CoA_binding"/>
    <property type="match status" value="1"/>
</dbReference>
<dbReference type="GO" id="GO:0051775">
    <property type="term" value="P:response to redox state"/>
    <property type="evidence" value="ECO:0007669"/>
    <property type="project" value="InterPro"/>
</dbReference>
<comment type="function">
    <text evidence="7">Modulates transcription in response to changes in cellular NADH/NAD(+) redox state.</text>
</comment>
<keyword evidence="6 7" id="KW-0804">Transcription</keyword>
<dbReference type="InterPro" id="IPR022876">
    <property type="entry name" value="Tscrpt_rep_Rex"/>
</dbReference>
<dbReference type="STRING" id="546874.SAMN04488544_4034"/>
<dbReference type="Pfam" id="PF06971">
    <property type="entry name" value="Put_DNA-bind_N"/>
    <property type="match status" value="1"/>
</dbReference>
<dbReference type="InterPro" id="IPR036291">
    <property type="entry name" value="NAD(P)-bd_dom_sf"/>
</dbReference>
<evidence type="ECO:0000259" key="8">
    <source>
        <dbReference type="SMART" id="SM00881"/>
    </source>
</evidence>
<comment type="similarity">
    <text evidence="7">Belongs to the transcriptional regulatory Rex family.</text>
</comment>
<reference evidence="10" key="1">
    <citation type="submission" date="2016-10" db="EMBL/GenBank/DDBJ databases">
        <authorList>
            <person name="Varghese N."/>
            <person name="Submissions S."/>
        </authorList>
    </citation>
    <scope>NUCLEOTIDE SEQUENCE [LARGE SCALE GENOMIC DNA]</scope>
    <source>
        <strain evidence="10">DSM 21743</strain>
    </source>
</reference>
<evidence type="ECO:0000256" key="5">
    <source>
        <dbReference type="ARBA" id="ARBA00023125"/>
    </source>
</evidence>
<evidence type="ECO:0000256" key="2">
    <source>
        <dbReference type="ARBA" id="ARBA00022491"/>
    </source>
</evidence>